<dbReference type="Proteomes" id="UP000194360">
    <property type="component" value="Unassembled WGS sequence"/>
</dbReference>
<reference evidence="2 3" key="1">
    <citation type="submission" date="2016-09" db="EMBL/GenBank/DDBJ databases">
        <title>Pseudonocardia autotrophica DSM535, a candidate organism with high potential of specific P450 cytochromes.</title>
        <authorList>
            <person name="Grumaz C."/>
            <person name="Vainshtein Y."/>
            <person name="Kirstahler P."/>
            <person name="Sohn K."/>
        </authorList>
    </citation>
    <scope>NUCLEOTIDE SEQUENCE [LARGE SCALE GENOMIC DNA]</scope>
    <source>
        <strain evidence="2 3">DSM 535</strain>
    </source>
</reference>
<organism evidence="2 3">
    <name type="scientific">Pseudonocardia autotrophica</name>
    <name type="common">Amycolata autotrophica</name>
    <name type="synonym">Nocardia autotrophica</name>
    <dbReference type="NCBI Taxonomy" id="2074"/>
    <lineage>
        <taxon>Bacteria</taxon>
        <taxon>Bacillati</taxon>
        <taxon>Actinomycetota</taxon>
        <taxon>Actinomycetes</taxon>
        <taxon>Pseudonocardiales</taxon>
        <taxon>Pseudonocardiaceae</taxon>
        <taxon>Pseudonocardia</taxon>
    </lineage>
</organism>
<feature type="transmembrane region" description="Helical" evidence="1">
    <location>
        <begin position="68"/>
        <end position="90"/>
    </location>
</feature>
<evidence type="ECO:0000256" key="1">
    <source>
        <dbReference type="SAM" id="Phobius"/>
    </source>
</evidence>
<dbReference type="STRING" id="2074.BG845_04909"/>
<name>A0A1Y2MPQ3_PSEAH</name>
<protein>
    <recommendedName>
        <fullName evidence="4">Anti-sigma-M factor RsmA</fullName>
    </recommendedName>
</protein>
<evidence type="ECO:0000313" key="2">
    <source>
        <dbReference type="EMBL" id="OSY37215.1"/>
    </source>
</evidence>
<gene>
    <name evidence="2" type="ORF">BG845_04909</name>
</gene>
<evidence type="ECO:0000313" key="3">
    <source>
        <dbReference type="Proteomes" id="UP000194360"/>
    </source>
</evidence>
<keyword evidence="1" id="KW-1133">Transmembrane helix</keyword>
<accession>A0A1Y2MPQ3</accession>
<comment type="caution">
    <text evidence="2">The sequence shown here is derived from an EMBL/GenBank/DDBJ whole genome shotgun (WGS) entry which is preliminary data.</text>
</comment>
<dbReference type="EMBL" id="MIGB01000032">
    <property type="protein sequence ID" value="OSY37215.1"/>
    <property type="molecule type" value="Genomic_DNA"/>
</dbReference>
<sequence length="197" mass="20172">MPLTCHSDNNAVELIRGRLGEDLRPVPMPDDVADRIRRRLHAELGERPATVRTPVPARPRSRPRVVRLLAGAGAAAVAATAVLAVLPGVLRPAADRPDPVPEPVAADTPEALRSAAPGAAGPSGPLADPDHLRACLTAAGVAEPDAPLLATRPYPVGGEPGVLLVLGTAELGRLRLLVVPPDCGPGTGRVLLEGSAP</sequence>
<dbReference type="AlphaFoldDB" id="A0A1Y2MPQ3"/>
<keyword evidence="1" id="KW-0472">Membrane</keyword>
<evidence type="ECO:0008006" key="4">
    <source>
        <dbReference type="Google" id="ProtNLM"/>
    </source>
</evidence>
<keyword evidence="3" id="KW-1185">Reference proteome</keyword>
<keyword evidence="1" id="KW-0812">Transmembrane</keyword>
<proteinExistence type="predicted"/>